<evidence type="ECO:0000256" key="2">
    <source>
        <dbReference type="ARBA" id="ARBA00022475"/>
    </source>
</evidence>
<name>A0ABD0M6Q4_9CAEN</name>
<dbReference type="PRINTS" id="PR00237">
    <property type="entry name" value="GPCRRHODOPSN"/>
</dbReference>
<keyword evidence="3 9" id="KW-0812">Transmembrane</keyword>
<keyword evidence="4 9" id="KW-1133">Transmembrane helix</keyword>
<keyword evidence="2" id="KW-1003">Cell membrane</keyword>
<dbReference type="AlphaFoldDB" id="A0ABD0M6Q4"/>
<gene>
    <name evidence="11" type="ORF">BaRGS_00001122</name>
</gene>
<dbReference type="SUPFAM" id="SSF81321">
    <property type="entry name" value="Family A G protein-coupled receptor-like"/>
    <property type="match status" value="1"/>
</dbReference>
<dbReference type="GO" id="GO:0004930">
    <property type="term" value="F:G protein-coupled receptor activity"/>
    <property type="evidence" value="ECO:0007669"/>
    <property type="project" value="UniProtKB-KW"/>
</dbReference>
<evidence type="ECO:0000256" key="6">
    <source>
        <dbReference type="ARBA" id="ARBA00023136"/>
    </source>
</evidence>
<keyword evidence="5" id="KW-0297">G-protein coupled receptor</keyword>
<feature type="domain" description="G-protein coupled receptors family 1 profile" evidence="10">
    <location>
        <begin position="77"/>
        <end position="141"/>
    </location>
</feature>
<accession>A0ABD0M6Q4</accession>
<feature type="transmembrane region" description="Helical" evidence="9">
    <location>
        <begin position="60"/>
        <end position="85"/>
    </location>
</feature>
<evidence type="ECO:0000313" key="11">
    <source>
        <dbReference type="EMBL" id="KAK7507187.1"/>
    </source>
</evidence>
<dbReference type="PANTHER" id="PTHR46925:SF2">
    <property type="entry name" value="G-PROTEIN COUPLED RECEPTOR TKR-1-RELATED"/>
    <property type="match status" value="1"/>
</dbReference>
<dbReference type="InterPro" id="IPR017452">
    <property type="entry name" value="GPCR_Rhodpsn_7TM"/>
</dbReference>
<reference evidence="11 12" key="1">
    <citation type="journal article" date="2023" name="Sci. Data">
        <title>Genome assembly of the Korean intertidal mud-creeper Batillaria attramentaria.</title>
        <authorList>
            <person name="Patra A.K."/>
            <person name="Ho P.T."/>
            <person name="Jun S."/>
            <person name="Lee S.J."/>
            <person name="Kim Y."/>
            <person name="Won Y.J."/>
        </authorList>
    </citation>
    <scope>NUCLEOTIDE SEQUENCE [LARGE SCALE GENOMIC DNA]</scope>
    <source>
        <strain evidence="11">Wonlab-2016</strain>
    </source>
</reference>
<dbReference type="Gene3D" id="1.20.1070.10">
    <property type="entry name" value="Rhodopsin 7-helix transmembrane proteins"/>
    <property type="match status" value="1"/>
</dbReference>
<proteinExistence type="predicted"/>
<organism evidence="11 12">
    <name type="scientific">Batillaria attramentaria</name>
    <dbReference type="NCBI Taxonomy" id="370345"/>
    <lineage>
        <taxon>Eukaryota</taxon>
        <taxon>Metazoa</taxon>
        <taxon>Spiralia</taxon>
        <taxon>Lophotrochozoa</taxon>
        <taxon>Mollusca</taxon>
        <taxon>Gastropoda</taxon>
        <taxon>Caenogastropoda</taxon>
        <taxon>Sorbeoconcha</taxon>
        <taxon>Cerithioidea</taxon>
        <taxon>Batillariidae</taxon>
        <taxon>Batillaria</taxon>
    </lineage>
</organism>
<dbReference type="GO" id="GO:0005886">
    <property type="term" value="C:plasma membrane"/>
    <property type="evidence" value="ECO:0007669"/>
    <property type="project" value="UniProtKB-SubCell"/>
</dbReference>
<evidence type="ECO:0000256" key="5">
    <source>
        <dbReference type="ARBA" id="ARBA00023040"/>
    </source>
</evidence>
<dbReference type="Proteomes" id="UP001519460">
    <property type="component" value="Unassembled WGS sequence"/>
</dbReference>
<evidence type="ECO:0000313" key="12">
    <source>
        <dbReference type="Proteomes" id="UP001519460"/>
    </source>
</evidence>
<dbReference type="PANTHER" id="PTHR46925">
    <property type="entry name" value="G-PROTEIN COUPLED RECEPTOR TKR-1-RELATED"/>
    <property type="match status" value="1"/>
</dbReference>
<keyword evidence="12" id="KW-1185">Reference proteome</keyword>
<dbReference type="PROSITE" id="PS50262">
    <property type="entry name" value="G_PROTEIN_RECEP_F1_2"/>
    <property type="match status" value="1"/>
</dbReference>
<evidence type="ECO:0000259" key="10">
    <source>
        <dbReference type="PROSITE" id="PS50262"/>
    </source>
</evidence>
<protein>
    <recommendedName>
        <fullName evidence="10">G-protein coupled receptors family 1 profile domain-containing protein</fullName>
    </recommendedName>
</protein>
<keyword evidence="7" id="KW-0675">Receptor</keyword>
<evidence type="ECO:0000256" key="7">
    <source>
        <dbReference type="ARBA" id="ARBA00023170"/>
    </source>
</evidence>
<keyword evidence="8" id="KW-0807">Transducer</keyword>
<sequence length="141" mass="15549">MSSSEEIRNPSSVAEFAMNVSTYLLEQQEGPGQGHSFNSNVNGSNDDVYYPLLKQPTHMILLYSLAYSLVFVAALVGNFMVMAVVASNPTMHIVTNYFLLNLAVADVLVALFCVPVNLIMNLYNGKHCFCYCLGVLLLPLY</sequence>
<dbReference type="Pfam" id="PF00001">
    <property type="entry name" value="7tm_1"/>
    <property type="match status" value="1"/>
</dbReference>
<dbReference type="InterPro" id="IPR001681">
    <property type="entry name" value="Neurokn_rcpt"/>
</dbReference>
<dbReference type="InterPro" id="IPR000276">
    <property type="entry name" value="GPCR_Rhodpsn"/>
</dbReference>
<comment type="caution">
    <text evidence="11">The sequence shown here is derived from an EMBL/GenBank/DDBJ whole genome shotgun (WGS) entry which is preliminary data.</text>
</comment>
<keyword evidence="6 9" id="KW-0472">Membrane</keyword>
<feature type="transmembrane region" description="Helical" evidence="9">
    <location>
        <begin position="97"/>
        <end position="119"/>
    </location>
</feature>
<comment type="subcellular location">
    <subcellularLocation>
        <location evidence="1">Cell membrane</location>
        <topology evidence="1">Multi-pass membrane protein</topology>
    </subcellularLocation>
</comment>
<evidence type="ECO:0000256" key="3">
    <source>
        <dbReference type="ARBA" id="ARBA00022692"/>
    </source>
</evidence>
<dbReference type="EMBL" id="JACVVK020000004">
    <property type="protein sequence ID" value="KAK7507187.1"/>
    <property type="molecule type" value="Genomic_DNA"/>
</dbReference>
<evidence type="ECO:0000256" key="1">
    <source>
        <dbReference type="ARBA" id="ARBA00004651"/>
    </source>
</evidence>
<evidence type="ECO:0000256" key="8">
    <source>
        <dbReference type="ARBA" id="ARBA00023224"/>
    </source>
</evidence>
<evidence type="ECO:0000256" key="9">
    <source>
        <dbReference type="SAM" id="Phobius"/>
    </source>
</evidence>
<evidence type="ECO:0000256" key="4">
    <source>
        <dbReference type="ARBA" id="ARBA00022989"/>
    </source>
</evidence>